<dbReference type="Gene3D" id="2.20.25.110">
    <property type="entry name" value="S-adenosyl-L-methionine-dependent methyltransferases"/>
    <property type="match status" value="1"/>
</dbReference>
<dbReference type="InterPro" id="IPR029063">
    <property type="entry name" value="SAM-dependent_MTases_sf"/>
</dbReference>
<feature type="domain" description="Methyltransferase" evidence="2">
    <location>
        <begin position="39"/>
        <end position="135"/>
    </location>
</feature>
<dbReference type="KEGG" id="emt:CPZ25_020440"/>
<dbReference type="Gene3D" id="3.40.50.150">
    <property type="entry name" value="Vaccinia Virus protein VP39"/>
    <property type="match status" value="1"/>
</dbReference>
<evidence type="ECO:0000313" key="4">
    <source>
        <dbReference type="Proteomes" id="UP000218387"/>
    </source>
</evidence>
<dbReference type="GO" id="GO:0008168">
    <property type="term" value="F:methyltransferase activity"/>
    <property type="evidence" value="ECO:0007669"/>
    <property type="project" value="UniProtKB-KW"/>
</dbReference>
<dbReference type="CDD" id="cd02440">
    <property type="entry name" value="AdoMet_MTases"/>
    <property type="match status" value="1"/>
</dbReference>
<protein>
    <submittedName>
        <fullName evidence="3">Class I SAM-dependent methyltransferase</fullName>
    </submittedName>
</protein>
<gene>
    <name evidence="3" type="ORF">CPZ25_020440</name>
</gene>
<dbReference type="EMBL" id="CP029487">
    <property type="protein sequence ID" value="QCT73574.1"/>
    <property type="molecule type" value="Genomic_DNA"/>
</dbReference>
<dbReference type="Proteomes" id="UP000218387">
    <property type="component" value="Chromosome"/>
</dbReference>
<name>A0A4P9CCZ6_EUBML</name>
<accession>A0A4P9CCZ6</accession>
<keyword evidence="4" id="KW-1185">Reference proteome</keyword>
<keyword evidence="3" id="KW-0489">Methyltransferase</keyword>
<evidence type="ECO:0000259" key="2">
    <source>
        <dbReference type="Pfam" id="PF13649"/>
    </source>
</evidence>
<proteinExistence type="predicted"/>
<dbReference type="AlphaFoldDB" id="A0A4P9CCZ6"/>
<sequence length="247" mass="28530">MYEEFAQVYDDLMREIDYKQWGDYVFRLLLNAKSEVKSVLEFGCGTGNITSELAKKDYAVTAVDLSEEMLTVADEKIAELGLSNVRFFMGDMSNFQIGEEFDAVVSCCDSVNYLPDKDAVQNFIYCSQDALKSGGLLLFDINTPVKFKEVIKDNTYVYDLDNVYCVWENSPDFETGRMDYDLSFFIKEEDGRYSRYDESQSQYIYTVEEIYHMLKNAGFINIKIYAFGTFLQGSNECDRVQFVAEKK</sequence>
<dbReference type="GO" id="GO:0032259">
    <property type="term" value="P:methylation"/>
    <property type="evidence" value="ECO:0007669"/>
    <property type="project" value="UniProtKB-KW"/>
</dbReference>
<reference evidence="3 4" key="1">
    <citation type="submission" date="2018-05" db="EMBL/GenBank/DDBJ databases">
        <title>Genome comparison of Eubacterium sp.</title>
        <authorList>
            <person name="Feng Y."/>
            <person name="Sanchez-Andrea I."/>
            <person name="Stams A.J.M."/>
            <person name="De Vos W.M."/>
        </authorList>
    </citation>
    <scope>NUCLEOTIDE SEQUENCE [LARGE SCALE GENOMIC DNA]</scope>
    <source>
        <strain evidence="3 4">YI</strain>
    </source>
</reference>
<dbReference type="InterPro" id="IPR041698">
    <property type="entry name" value="Methyltransf_25"/>
</dbReference>
<dbReference type="RefSeq" id="WP_096919278.1">
    <property type="nucleotide sequence ID" value="NZ_CP029487.1"/>
</dbReference>
<dbReference type="Pfam" id="PF13649">
    <property type="entry name" value="Methyltransf_25"/>
    <property type="match status" value="1"/>
</dbReference>
<keyword evidence="1 3" id="KW-0808">Transferase</keyword>
<dbReference type="SUPFAM" id="SSF53335">
    <property type="entry name" value="S-adenosyl-L-methionine-dependent methyltransferases"/>
    <property type="match status" value="1"/>
</dbReference>
<dbReference type="PANTHER" id="PTHR43861">
    <property type="entry name" value="TRANS-ACONITATE 2-METHYLTRANSFERASE-RELATED"/>
    <property type="match status" value="1"/>
</dbReference>
<organism evidence="3 4">
    <name type="scientific">Eubacterium maltosivorans</name>
    <dbReference type="NCBI Taxonomy" id="2041044"/>
    <lineage>
        <taxon>Bacteria</taxon>
        <taxon>Bacillati</taxon>
        <taxon>Bacillota</taxon>
        <taxon>Clostridia</taxon>
        <taxon>Eubacteriales</taxon>
        <taxon>Eubacteriaceae</taxon>
        <taxon>Eubacterium</taxon>
    </lineage>
</organism>
<evidence type="ECO:0000256" key="1">
    <source>
        <dbReference type="ARBA" id="ARBA00022679"/>
    </source>
</evidence>
<evidence type="ECO:0000313" key="3">
    <source>
        <dbReference type="EMBL" id="QCT73574.1"/>
    </source>
</evidence>